<dbReference type="InterPro" id="IPR018490">
    <property type="entry name" value="cNMP-bd_dom_sf"/>
</dbReference>
<comment type="caution">
    <text evidence="1">The sequence shown here is derived from an EMBL/GenBank/DDBJ whole genome shotgun (WGS) entry which is preliminary data.</text>
</comment>
<dbReference type="RefSeq" id="WP_129132214.1">
    <property type="nucleotide sequence ID" value="NZ_SDHW01000006.1"/>
</dbReference>
<evidence type="ECO:0000313" key="2">
    <source>
        <dbReference type="Proteomes" id="UP000290204"/>
    </source>
</evidence>
<proteinExistence type="predicted"/>
<dbReference type="Proteomes" id="UP000290204">
    <property type="component" value="Unassembled WGS sequence"/>
</dbReference>
<dbReference type="CDD" id="cd00038">
    <property type="entry name" value="CAP_ED"/>
    <property type="match status" value="1"/>
</dbReference>
<accession>A0A4Q1CFF2</accession>
<organism evidence="1 2">
    <name type="scientific">Lacibacter luteus</name>
    <dbReference type="NCBI Taxonomy" id="2508719"/>
    <lineage>
        <taxon>Bacteria</taxon>
        <taxon>Pseudomonadati</taxon>
        <taxon>Bacteroidota</taxon>
        <taxon>Chitinophagia</taxon>
        <taxon>Chitinophagales</taxon>
        <taxon>Chitinophagaceae</taxon>
        <taxon>Lacibacter</taxon>
    </lineage>
</organism>
<dbReference type="OrthoDB" id="758145at2"/>
<dbReference type="Gene3D" id="2.60.120.10">
    <property type="entry name" value="Jelly Rolls"/>
    <property type="match status" value="1"/>
</dbReference>
<dbReference type="SUPFAM" id="SSF51206">
    <property type="entry name" value="cAMP-binding domain-like"/>
    <property type="match status" value="1"/>
</dbReference>
<dbReference type="AlphaFoldDB" id="A0A4Q1CFF2"/>
<name>A0A4Q1CFF2_9BACT</name>
<sequence>MQHKNLKQQISSFAYFSNDELELIVSKFIPHSFKAKAFLQKQNRVCSAIHFISEGLVRNYYVRNDKEITTYLACDNSFISAYASFITQTNSAENIQCIEATKTLSISHTHMQELYRDVPNWQIIGRILAEKNYICMADRILKLQAVPAKDKYLDFLSTSSTKIIQRTPQIYIASFLGITPESLSRIRKSIS</sequence>
<dbReference type="InterPro" id="IPR000595">
    <property type="entry name" value="cNMP-bd_dom"/>
</dbReference>
<dbReference type="EMBL" id="SDHW01000006">
    <property type="protein sequence ID" value="RXK58413.1"/>
    <property type="molecule type" value="Genomic_DNA"/>
</dbReference>
<gene>
    <name evidence="1" type="ORF">ESA94_17390</name>
</gene>
<dbReference type="InterPro" id="IPR014710">
    <property type="entry name" value="RmlC-like_jellyroll"/>
</dbReference>
<reference evidence="1 2" key="1">
    <citation type="submission" date="2019-01" db="EMBL/GenBank/DDBJ databases">
        <title>Lacibacter sp. strain TTM-7.</title>
        <authorList>
            <person name="Chen W.-M."/>
        </authorList>
    </citation>
    <scope>NUCLEOTIDE SEQUENCE [LARGE SCALE GENOMIC DNA]</scope>
    <source>
        <strain evidence="1 2">TTM-7</strain>
    </source>
</reference>
<evidence type="ECO:0000313" key="1">
    <source>
        <dbReference type="EMBL" id="RXK58413.1"/>
    </source>
</evidence>
<keyword evidence="2" id="KW-1185">Reference proteome</keyword>
<protein>
    <submittedName>
        <fullName evidence="1">Crp/Fnr family transcriptional regulator</fullName>
    </submittedName>
</protein>